<name>A0A1G7YLK4_9ACTN</name>
<gene>
    <name evidence="1" type="ORF">SAMN05421869_101156</name>
</gene>
<evidence type="ECO:0000313" key="2">
    <source>
        <dbReference type="Proteomes" id="UP000199202"/>
    </source>
</evidence>
<accession>A0A1G7YLK4</accession>
<keyword evidence="2" id="KW-1185">Reference proteome</keyword>
<dbReference type="OrthoDB" id="4337111at2"/>
<dbReference type="EMBL" id="FNDJ01000001">
    <property type="protein sequence ID" value="SDG97418.1"/>
    <property type="molecule type" value="Genomic_DNA"/>
</dbReference>
<reference evidence="1 2" key="1">
    <citation type="submission" date="2016-10" db="EMBL/GenBank/DDBJ databases">
        <authorList>
            <person name="de Groot N.N."/>
        </authorList>
    </citation>
    <scope>NUCLEOTIDE SEQUENCE [LARGE SCALE GENOMIC DNA]</scope>
    <source>
        <strain evidence="1 2">CGMCC 4.6533</strain>
    </source>
</reference>
<dbReference type="AlphaFoldDB" id="A0A1G7YLK4"/>
<dbReference type="Pfam" id="PF10823">
    <property type="entry name" value="DUF2568"/>
    <property type="match status" value="1"/>
</dbReference>
<organism evidence="1 2">
    <name type="scientific">Nonomuraea jiangxiensis</name>
    <dbReference type="NCBI Taxonomy" id="633440"/>
    <lineage>
        <taxon>Bacteria</taxon>
        <taxon>Bacillati</taxon>
        <taxon>Actinomycetota</taxon>
        <taxon>Actinomycetes</taxon>
        <taxon>Streptosporangiales</taxon>
        <taxon>Streptosporangiaceae</taxon>
        <taxon>Nonomuraea</taxon>
    </lineage>
</organism>
<dbReference type="STRING" id="633440.SAMN05421869_101156"/>
<dbReference type="Proteomes" id="UP000199202">
    <property type="component" value="Unassembled WGS sequence"/>
</dbReference>
<sequence length="117" mass="12111">MLALAKYANAALMFFLELGVLGSVGYWGFTLDSGWAIKLLAGLGGPALFIAVWALFGAGGGANATFPLTGLARAALEIVWFGGGALALYAAGVVTPAVVFFVLFAMNAVLRIVWKQV</sequence>
<evidence type="ECO:0008006" key="3">
    <source>
        <dbReference type="Google" id="ProtNLM"/>
    </source>
</evidence>
<protein>
    <recommendedName>
        <fullName evidence="3">DUF2568 domain-containing protein</fullName>
    </recommendedName>
</protein>
<evidence type="ECO:0000313" key="1">
    <source>
        <dbReference type="EMBL" id="SDG97418.1"/>
    </source>
</evidence>
<proteinExistence type="predicted"/>
<dbReference type="InterPro" id="IPR021214">
    <property type="entry name" value="DUF2568"/>
</dbReference>
<dbReference type="RefSeq" id="WP_090928012.1">
    <property type="nucleotide sequence ID" value="NZ_FNDJ01000001.1"/>
</dbReference>